<dbReference type="OrthoDB" id="3367070at2759"/>
<proteinExistence type="predicted"/>
<evidence type="ECO:0000256" key="1">
    <source>
        <dbReference type="SAM" id="MobiDB-lite"/>
    </source>
</evidence>
<evidence type="ECO:0000313" key="3">
    <source>
        <dbReference type="Proteomes" id="UP000076154"/>
    </source>
</evidence>
<feature type="region of interest" description="Disordered" evidence="1">
    <location>
        <begin position="64"/>
        <end position="91"/>
    </location>
</feature>
<feature type="compositionally biased region" description="Low complexity" evidence="1">
    <location>
        <begin position="186"/>
        <end position="196"/>
    </location>
</feature>
<feature type="region of interest" description="Disordered" evidence="1">
    <location>
        <begin position="278"/>
        <end position="364"/>
    </location>
</feature>
<gene>
    <name evidence="2" type="ORF">Hypma_006709</name>
</gene>
<accession>A0A369JZS3</accession>
<sequence length="449" mass="48685">MTIPPVDTFPAAPCAMALAQHLAELATANSQGLLNDEEYRLLRQNVFEQHSNNTLFPIEMPILPVSNPGRSSSSSSPRRVRVVETRMEEAHPQSLLNLSKTSVTSGMASFIRRATGRKSSGSSHANHEPPPEPTTDSQKRGMIPRILQRKASVLFSGRADGKRAANTAASLPMAPPSLSDTSHLHSSNAPSRSNPRPVIPTFPSAHVSTHSSVGDVFDDGNLQTSKDIRAAIIATEAEAQRLNEAFNGLESTTSFRIQQQTARRLPSATPAHANVLIDGSDWRDHRPQPPPSPLVSDRKHRRVPPTIDISDGASVRSGSSSTKTSLSQSKSISSLRSKQHPGSPLSPRFPPSSPTLLRKSSVSSISSRRLGVSGSISLSRSTGHLPLSVLSESEGMQSTDTIGLGNDQHPEVSEIQRRRDEVMGRYVARLEFLQARLKSAELHEKLLRR</sequence>
<feature type="compositionally biased region" description="Low complexity" evidence="1">
    <location>
        <begin position="64"/>
        <end position="77"/>
    </location>
</feature>
<feature type="compositionally biased region" description="Low complexity" evidence="1">
    <location>
        <begin position="309"/>
        <end position="346"/>
    </location>
</feature>
<protein>
    <submittedName>
        <fullName evidence="2">Uncharacterized protein</fullName>
    </submittedName>
</protein>
<comment type="caution">
    <text evidence="2">The sequence shown here is derived from an EMBL/GenBank/DDBJ whole genome shotgun (WGS) entry which is preliminary data.</text>
</comment>
<dbReference type="AlphaFoldDB" id="A0A369JZS3"/>
<reference evidence="2" key="1">
    <citation type="submission" date="2018-04" db="EMBL/GenBank/DDBJ databases">
        <title>Whole genome sequencing of Hypsizygus marmoreus.</title>
        <authorList>
            <person name="Choi I.-G."/>
            <person name="Min B."/>
            <person name="Kim J.-G."/>
            <person name="Kim S."/>
            <person name="Oh Y.-L."/>
            <person name="Kong W.-S."/>
            <person name="Park H."/>
            <person name="Jeong J."/>
            <person name="Song E.-S."/>
        </authorList>
    </citation>
    <scope>NUCLEOTIDE SEQUENCE [LARGE SCALE GENOMIC DNA]</scope>
    <source>
        <strain evidence="2">51987-8</strain>
    </source>
</reference>
<dbReference type="STRING" id="39966.A0A369JZS3"/>
<dbReference type="Proteomes" id="UP000076154">
    <property type="component" value="Unassembled WGS sequence"/>
</dbReference>
<feature type="region of interest" description="Disordered" evidence="1">
    <location>
        <begin position="170"/>
        <end position="198"/>
    </location>
</feature>
<organism evidence="2 3">
    <name type="scientific">Hypsizygus marmoreus</name>
    <name type="common">White beech mushroom</name>
    <name type="synonym">Agaricus marmoreus</name>
    <dbReference type="NCBI Taxonomy" id="39966"/>
    <lineage>
        <taxon>Eukaryota</taxon>
        <taxon>Fungi</taxon>
        <taxon>Dikarya</taxon>
        <taxon>Basidiomycota</taxon>
        <taxon>Agaricomycotina</taxon>
        <taxon>Agaricomycetes</taxon>
        <taxon>Agaricomycetidae</taxon>
        <taxon>Agaricales</taxon>
        <taxon>Tricholomatineae</taxon>
        <taxon>Lyophyllaceae</taxon>
        <taxon>Hypsizygus</taxon>
    </lineage>
</organism>
<keyword evidence="3" id="KW-1185">Reference proteome</keyword>
<dbReference type="EMBL" id="LUEZ02000040">
    <property type="protein sequence ID" value="RDB26017.1"/>
    <property type="molecule type" value="Genomic_DNA"/>
</dbReference>
<feature type="region of interest" description="Disordered" evidence="1">
    <location>
        <begin position="114"/>
        <end position="142"/>
    </location>
</feature>
<feature type="compositionally biased region" description="Basic and acidic residues" evidence="1">
    <location>
        <begin position="81"/>
        <end position="91"/>
    </location>
</feature>
<dbReference type="InParanoid" id="A0A369JZS3"/>
<name>A0A369JZS3_HYPMA</name>
<evidence type="ECO:0000313" key="2">
    <source>
        <dbReference type="EMBL" id="RDB26017.1"/>
    </source>
</evidence>